<proteinExistence type="predicted"/>
<reference evidence="2 3" key="1">
    <citation type="submission" date="2018-03" db="EMBL/GenBank/DDBJ databases">
        <title>Genomes of Pezizomycetes fungi and the evolution of truffles.</title>
        <authorList>
            <person name="Murat C."/>
            <person name="Payen T."/>
            <person name="Noel B."/>
            <person name="Kuo A."/>
            <person name="Martin F.M."/>
        </authorList>
    </citation>
    <scope>NUCLEOTIDE SEQUENCE [LARGE SCALE GENOMIC DNA]</scope>
    <source>
        <strain evidence="2">091103-1</strain>
    </source>
</reference>
<name>A0A317SBC7_9PEZI</name>
<sequence>MADSIILAKVHLDAISKSRSGVAVAVTNLDQAAVMWAELVNRKEEEFAATKKKFEEEGHYREREPEKQKWGWKEKPGAGQPAAKRQKLAQDQDENLIRALEVQDERALAESRSQRGSEEIIELKERLTGQERQLSELAERQLVVQHKLEKAAKQHTETDRKNKVRQQKIMDLLEKLAGEWK</sequence>
<dbReference type="AlphaFoldDB" id="A0A317SBC7"/>
<comment type="caution">
    <text evidence="2">The sequence shown here is derived from an EMBL/GenBank/DDBJ whole genome shotgun (WGS) entry which is preliminary data.</text>
</comment>
<organism evidence="2 3">
    <name type="scientific">Tuber magnatum</name>
    <name type="common">white Piedmont truffle</name>
    <dbReference type="NCBI Taxonomy" id="42249"/>
    <lineage>
        <taxon>Eukaryota</taxon>
        <taxon>Fungi</taxon>
        <taxon>Dikarya</taxon>
        <taxon>Ascomycota</taxon>
        <taxon>Pezizomycotina</taxon>
        <taxon>Pezizomycetes</taxon>
        <taxon>Pezizales</taxon>
        <taxon>Tuberaceae</taxon>
        <taxon>Tuber</taxon>
    </lineage>
</organism>
<accession>A0A317SBC7</accession>
<dbReference type="EMBL" id="PYWC01000135">
    <property type="protein sequence ID" value="PWW71803.1"/>
    <property type="molecule type" value="Genomic_DNA"/>
</dbReference>
<evidence type="ECO:0000313" key="2">
    <source>
        <dbReference type="EMBL" id="PWW71803.1"/>
    </source>
</evidence>
<keyword evidence="3" id="KW-1185">Reference proteome</keyword>
<protein>
    <submittedName>
        <fullName evidence="2">Uncharacterized protein</fullName>
    </submittedName>
</protein>
<dbReference type="Proteomes" id="UP000246991">
    <property type="component" value="Unassembled WGS sequence"/>
</dbReference>
<feature type="region of interest" description="Disordered" evidence="1">
    <location>
        <begin position="51"/>
        <end position="90"/>
    </location>
</feature>
<evidence type="ECO:0000313" key="3">
    <source>
        <dbReference type="Proteomes" id="UP000246991"/>
    </source>
</evidence>
<gene>
    <name evidence="2" type="ORF">C7212DRAFT_348587</name>
</gene>
<evidence type="ECO:0000256" key="1">
    <source>
        <dbReference type="SAM" id="MobiDB-lite"/>
    </source>
</evidence>
<dbReference type="OrthoDB" id="5496133at2759"/>
<feature type="compositionally biased region" description="Basic and acidic residues" evidence="1">
    <location>
        <begin position="51"/>
        <end position="76"/>
    </location>
</feature>